<evidence type="ECO:0000256" key="1">
    <source>
        <dbReference type="SAM" id="Phobius"/>
    </source>
</evidence>
<dbReference type="EMBL" id="JAEEGA010000013">
    <property type="protein sequence ID" value="MBP1042912.1"/>
    <property type="molecule type" value="Genomic_DNA"/>
</dbReference>
<gene>
    <name evidence="2" type="ORF">I6N95_18005</name>
</gene>
<protein>
    <submittedName>
        <fullName evidence="2">Uncharacterized protein</fullName>
    </submittedName>
</protein>
<dbReference type="Pfam" id="PF01944">
    <property type="entry name" value="SpoIIM"/>
    <property type="match status" value="1"/>
</dbReference>
<feature type="transmembrane region" description="Helical" evidence="1">
    <location>
        <begin position="101"/>
        <end position="120"/>
    </location>
</feature>
<evidence type="ECO:0000313" key="2">
    <source>
        <dbReference type="EMBL" id="MBP1042912.1"/>
    </source>
</evidence>
<keyword evidence="3" id="KW-1185">Reference proteome</keyword>
<keyword evidence="1" id="KW-0812">Transmembrane</keyword>
<proteinExistence type="predicted"/>
<sequence length="160" mass="19082">MYKLSWKVYLKYFFLMSVIFYLLIINFKGLIGLKEADFDEVTVSGIEIIFHNLMLYIKWQVFFLLSPIFFVFETLVLSWSIKTGIVTFGLDQAIDKLWRHGIIEIPNMFLYQLLSFRLLYYWWKNKSFATIKEYIKENKKIYLLSGLLIIGSGIIEGITW</sequence>
<keyword evidence="1" id="KW-1133">Transmembrane helix</keyword>
<name>A0A940STA2_9ENTE</name>
<organism evidence="2 3">
    <name type="scientific">Vagococcus allomyrinae</name>
    <dbReference type="NCBI Taxonomy" id="2794353"/>
    <lineage>
        <taxon>Bacteria</taxon>
        <taxon>Bacillati</taxon>
        <taxon>Bacillota</taxon>
        <taxon>Bacilli</taxon>
        <taxon>Lactobacillales</taxon>
        <taxon>Enterococcaceae</taxon>
        <taxon>Vagococcus</taxon>
    </lineage>
</organism>
<dbReference type="RefSeq" id="WP_209530611.1">
    <property type="nucleotide sequence ID" value="NZ_JAEEGA010000013.1"/>
</dbReference>
<dbReference type="InterPro" id="IPR002798">
    <property type="entry name" value="SpoIIM-like"/>
</dbReference>
<feature type="transmembrane region" description="Helical" evidence="1">
    <location>
        <begin position="12"/>
        <end position="31"/>
    </location>
</feature>
<evidence type="ECO:0000313" key="3">
    <source>
        <dbReference type="Proteomes" id="UP000674938"/>
    </source>
</evidence>
<dbReference type="AlphaFoldDB" id="A0A940STA2"/>
<reference evidence="2" key="1">
    <citation type="submission" date="2020-12" db="EMBL/GenBank/DDBJ databases">
        <title>Vagococcus allomyrinae sp. nov. and Enterococcus lavae sp. nov., isolated from the larvae of Allomyrina dichotoma.</title>
        <authorList>
            <person name="Lee S.D."/>
        </authorList>
    </citation>
    <scope>NUCLEOTIDE SEQUENCE</scope>
    <source>
        <strain evidence="2">BWB3-3</strain>
    </source>
</reference>
<feature type="transmembrane region" description="Helical" evidence="1">
    <location>
        <begin position="61"/>
        <end position="81"/>
    </location>
</feature>
<dbReference type="Proteomes" id="UP000674938">
    <property type="component" value="Unassembled WGS sequence"/>
</dbReference>
<feature type="transmembrane region" description="Helical" evidence="1">
    <location>
        <begin position="141"/>
        <end position="159"/>
    </location>
</feature>
<keyword evidence="1" id="KW-0472">Membrane</keyword>
<accession>A0A940STA2</accession>
<comment type="caution">
    <text evidence="2">The sequence shown here is derived from an EMBL/GenBank/DDBJ whole genome shotgun (WGS) entry which is preliminary data.</text>
</comment>